<comment type="similarity">
    <text evidence="4 5">Belongs to the SAC3 family.</text>
</comment>
<keyword evidence="2" id="KW-0597">Phosphoprotein</keyword>
<dbReference type="Proteomes" id="UP000189911">
    <property type="component" value="Chromosome H"/>
</dbReference>
<reference evidence="10" key="1">
    <citation type="submission" date="2016-03" db="EMBL/GenBank/DDBJ databases">
        <authorList>
            <person name="Devillers Hugo."/>
        </authorList>
    </citation>
    <scope>NUCLEOTIDE SEQUENCE [LARGE SCALE GENOMIC DNA]</scope>
</reference>
<dbReference type="PANTHER" id="PTHR12436:SF3">
    <property type="entry name" value="GERMINAL-CENTER ASSOCIATED NUCLEAR PROTEIN"/>
    <property type="match status" value="1"/>
</dbReference>
<dbReference type="GO" id="GO:0042274">
    <property type="term" value="P:ribosomal small subunit biogenesis"/>
    <property type="evidence" value="ECO:0007669"/>
    <property type="project" value="UniProtKB-UniRule"/>
</dbReference>
<comment type="subcellular location">
    <subcellularLocation>
        <location evidence="1 5">Nucleus envelope</location>
    </subcellularLocation>
</comment>
<feature type="region of interest" description="Disordered" evidence="6">
    <location>
        <begin position="623"/>
        <end position="689"/>
    </location>
</feature>
<proteinExistence type="inferred from homology"/>
<gene>
    <name evidence="9" type="ORF">LANO_0H05138G</name>
</gene>
<dbReference type="Gene3D" id="6.10.250.2880">
    <property type="match status" value="1"/>
</dbReference>
<dbReference type="PIRSF" id="PIRSF037320">
    <property type="entry name" value="mRNA_export_factor_Sac3"/>
    <property type="match status" value="1"/>
</dbReference>
<dbReference type="InterPro" id="IPR005062">
    <property type="entry name" value="SAC3/GANP/THP3_conserved"/>
</dbReference>
<evidence type="ECO:0000256" key="3">
    <source>
        <dbReference type="ARBA" id="ARBA00023242"/>
    </source>
</evidence>
<dbReference type="GO" id="GO:0005737">
    <property type="term" value="C:cytoplasm"/>
    <property type="evidence" value="ECO:0007669"/>
    <property type="project" value="TreeGrafter"/>
</dbReference>
<evidence type="ECO:0000256" key="2">
    <source>
        <dbReference type="ARBA" id="ARBA00022553"/>
    </source>
</evidence>
<feature type="compositionally biased region" description="Basic and acidic residues" evidence="6">
    <location>
        <begin position="627"/>
        <end position="686"/>
    </location>
</feature>
<dbReference type="InterPro" id="IPR045107">
    <property type="entry name" value="SAC3/GANP/THP3"/>
</dbReference>
<evidence type="ECO:0000256" key="1">
    <source>
        <dbReference type="ARBA" id="ARBA00004259"/>
    </source>
</evidence>
<evidence type="ECO:0000259" key="8">
    <source>
        <dbReference type="Pfam" id="PF12209"/>
    </source>
</evidence>
<evidence type="ECO:0000256" key="6">
    <source>
        <dbReference type="SAM" id="MobiDB-lite"/>
    </source>
</evidence>
<keyword evidence="10" id="KW-1185">Reference proteome</keyword>
<feature type="domain" description="SAC3/GANP/THP3 conserved" evidence="7">
    <location>
        <begin position="197"/>
        <end position="495"/>
    </location>
</feature>
<dbReference type="Pfam" id="PF03399">
    <property type="entry name" value="SAC3_GANP"/>
    <property type="match status" value="1"/>
</dbReference>
<evidence type="ECO:0000313" key="9">
    <source>
        <dbReference type="EMBL" id="SCV05331.1"/>
    </source>
</evidence>
<dbReference type="Gene3D" id="1.25.40.990">
    <property type="match status" value="1"/>
</dbReference>
<dbReference type="Pfam" id="PF12209">
    <property type="entry name" value="SAC3"/>
    <property type="match status" value="1"/>
</dbReference>
<dbReference type="FunFam" id="1.25.40.990:FF:000008">
    <property type="entry name" value="Nuclear mRNA export protein SAC3"/>
    <property type="match status" value="1"/>
</dbReference>
<evidence type="ECO:0000259" key="7">
    <source>
        <dbReference type="Pfam" id="PF03399"/>
    </source>
</evidence>
<dbReference type="InterPro" id="IPR017173">
    <property type="entry name" value="Sac3"/>
</dbReference>
<protein>
    <recommendedName>
        <fullName evidence="5">Nuclear mRNA export factor</fullName>
    </recommendedName>
</protein>
<dbReference type="GO" id="GO:0005635">
    <property type="term" value="C:nuclear envelope"/>
    <property type="evidence" value="ECO:0007669"/>
    <property type="project" value="UniProtKB-SubCell"/>
</dbReference>
<sequence>MSSAVGLSAPSLNFQFFNNNESLAGEKGESRKTKRNRKDNDRNQQRPVKPTFNENFRGQLESPAPSQFDETLSLSKSQPMANEALSNTAGSLLSTNPETLGFQPISHKPRGVPKYLIEQKPSLKPRPFLQDPWDQENQRKMLAIETQISDSTELWETFKKMREVERRVMEDKKLVDRADSAKDLNDAIVFQGTCQDMCPIFERARRSVENNVVRYEKEDQNSKKISRFKALKVFARPAAAAAPPLPSDVRPPEILVKTLDYIVAKIVPNLPDCEGFLWDRMRSIRQDFTFQNYSGPEAIDCNERIVRTHLLILHVMAKCDIEYSRQQELEQLHKALITLSEIYDEVRASGGQAANEAEFRAYSLLSRIRDPEYDKMAQSLPQQVFDDDMVQLALCFRRIVANSNYSERGHIKTENGLFLYKRFFQLLASNRVPFLMSSFLEVYVNDIRFYAMKSLSHTINKKHKPIPTTYLKEELLFNSDVELMNFCEHYSIEVNIEGIKLTTLTHHSHIIAEKKPLKQSFLQIVDEKLLQLKSEDLINCGKPNFDTIPQLGPGAEKNFSSPAFNPVNATTLGTNEKTNHQFNWNNNLETPQSALQNFADSHQFGTTLKFGITPSNNSIAHNVEASKQTEKDSEEKSPIIEKQNKIQRRLDEQRRIQKAREKDISSKQNQDEVRLVEEKKREEKSRKQSQLIATTSVAEVLVHDVVRKQVSLIAKKQLELSSQRKQKTQALVEELYQAFIHEKLYLLTLETKADKVFESGCLKHTWKNWKRHYIKKKEQREIKRARTEELARVSKRLGIPEFKRAKVEVSPAASFSYIIPSSSQSQVVDSPITNEERQFKTPVHKNTIIWKIIDLDALYLRPIIQNMEPAYLDKLMHSSEPIKIGILIFARNWNSVSSRWLLSKFGLQKSTNRTVKSSNLKMSLEVNAVVPSYSPRNFEDLQLLVFNSGVTENDIFDLEMKLKQDGEKLIELTHGIALNTNYQFSILVVYWESTQNPLSLDQIAKFLKLNNMSRIFANVLKTIDVVKLTSDCPHKTLEQHLAKVASSCALKLTERGLYNESLRSRSLLASSATPHRYQSSLEIDAKLRKALEQEERKHQQERDHNNTYAYLQSHVAASPRARKRKLPVLLSDSKKNKFKTPLAMRPFVKRTSSTCSTSSLASSEPSHLAAKIKTERSLVEPNTPWATPLPSRTQHNTVSDLAPLRTPSIAVSTSRLEPNTSGISNVTFESPFSTPTQTLLPNSRPAYPIHSQEASANILELKHLIASVKKNLSTHTIARSDRQG</sequence>
<keyword evidence="3 5" id="KW-0539">Nucleus</keyword>
<organism evidence="9 10">
    <name type="scientific">Lachancea nothofagi CBS 11611</name>
    <dbReference type="NCBI Taxonomy" id="1266666"/>
    <lineage>
        <taxon>Eukaryota</taxon>
        <taxon>Fungi</taxon>
        <taxon>Dikarya</taxon>
        <taxon>Ascomycota</taxon>
        <taxon>Saccharomycotina</taxon>
        <taxon>Saccharomycetes</taxon>
        <taxon>Saccharomycetales</taxon>
        <taxon>Saccharomycetaceae</taxon>
        <taxon>Lachancea</taxon>
    </lineage>
</organism>
<dbReference type="InterPro" id="IPR024293">
    <property type="entry name" value="SAC3_helical"/>
</dbReference>
<dbReference type="GO" id="GO:0070390">
    <property type="term" value="C:transcription export complex 2"/>
    <property type="evidence" value="ECO:0007669"/>
    <property type="project" value="UniProtKB-UniRule"/>
</dbReference>
<dbReference type="PANTHER" id="PTHR12436">
    <property type="entry name" value="80 KDA MCM3-ASSOCIATED PROTEIN"/>
    <property type="match status" value="1"/>
</dbReference>
<dbReference type="EMBL" id="LT598447">
    <property type="protein sequence ID" value="SCV05331.1"/>
    <property type="molecule type" value="Genomic_DNA"/>
</dbReference>
<accession>A0A1G4KL84</accession>
<dbReference type="GO" id="GO:0006406">
    <property type="term" value="P:mRNA export from nucleus"/>
    <property type="evidence" value="ECO:0007669"/>
    <property type="project" value="UniProtKB-UniRule"/>
</dbReference>
<dbReference type="OrthoDB" id="264795at2759"/>
<evidence type="ECO:0000256" key="4">
    <source>
        <dbReference type="ARBA" id="ARBA00038443"/>
    </source>
</evidence>
<feature type="domain" description="SAC3 helical" evidence="8">
    <location>
        <begin position="696"/>
        <end position="765"/>
    </location>
</feature>
<name>A0A1G4KL84_9SACH</name>
<evidence type="ECO:0000313" key="10">
    <source>
        <dbReference type="Proteomes" id="UP000189911"/>
    </source>
</evidence>
<feature type="region of interest" description="Disordered" evidence="6">
    <location>
        <begin position="17"/>
        <end position="72"/>
    </location>
</feature>
<evidence type="ECO:0000256" key="5">
    <source>
        <dbReference type="PIRNR" id="PIRNR037320"/>
    </source>
</evidence>